<evidence type="ECO:0000313" key="8">
    <source>
        <dbReference type="Proteomes" id="UP000269352"/>
    </source>
</evidence>
<dbReference type="PROSITE" id="PS00645">
    <property type="entry name" value="COMPLEX1_51K_2"/>
    <property type="match status" value="1"/>
</dbReference>
<dbReference type="Gene3D" id="3.40.50.11540">
    <property type="entry name" value="NADH-ubiquinone oxidoreductase 51kDa subunit"/>
    <property type="match status" value="1"/>
</dbReference>
<feature type="domain" description="4Fe-4S ferredoxin-type" evidence="6">
    <location>
        <begin position="557"/>
        <end position="586"/>
    </location>
</feature>
<dbReference type="PANTHER" id="PTHR43578">
    <property type="entry name" value="NADH-QUINONE OXIDOREDUCTASE SUBUNIT F"/>
    <property type="match status" value="1"/>
</dbReference>
<dbReference type="PANTHER" id="PTHR43578:SF3">
    <property type="entry name" value="NADH-QUINONE OXIDOREDUCTASE SUBUNIT F"/>
    <property type="match status" value="1"/>
</dbReference>
<dbReference type="Gene3D" id="1.20.1440.230">
    <property type="entry name" value="NADH-ubiquinone oxidoreductase 51kDa subunit, iron-sulphur binding domain"/>
    <property type="match status" value="1"/>
</dbReference>
<dbReference type="FunFam" id="1.20.1440.230:FF:000001">
    <property type="entry name" value="Mitochondrial NADH dehydrogenase flavoprotein 1"/>
    <property type="match status" value="1"/>
</dbReference>
<dbReference type="GO" id="GO:0046872">
    <property type="term" value="F:metal ion binding"/>
    <property type="evidence" value="ECO:0007669"/>
    <property type="project" value="UniProtKB-KW"/>
</dbReference>
<dbReference type="SMART" id="SM00928">
    <property type="entry name" value="NADH_4Fe-4S"/>
    <property type="match status" value="1"/>
</dbReference>
<sequence>MAKITVEDLKKIAKEQVGVKSAYQKVVLVCGGTGCESSKSDLIYRNLLKGVRDSGADKNVQVIKTGCFGFCEKGPIVKVQPDESFYVEVKPEDAAEIVSEHLVKGQEVTRLLYDKNKKPGAKADDIDFYKKQVRVVLRNCGIIDPENIHEYIARDGYQALAKVLFELTPEQVIEELKKSGLRGRGGAGFPTWRKWDFSKAVQDDQKYIVCNADEGDPGAYMDRSTLEGDPHSVLEAMTIAGRTIGATRGFIYIRAEYPLAINRLEIAIRQARELGLLGEGILGSAFAFDIELRLGAGAFVCGEETALLASIEGSRGMPRPRPPFPAVKGLWGKPTVINNVETYANIAAIMLKGGDWFASMGTATSKGTKVFALTGKVKNSGLIEVPMGTTLREIIFDIGGGISSGKKFKAAQSGGPSGGVIAEEFLDTPIDYENLAKIGSIMGSGGLIVMDEDDCMVDVAKFYLEFTVDESCGKCSPCRIGGKQILGLLEKITKGQGTLDDIEKIQKIGQAMRKASLCALGGTASNPVISTLKYFEPEYLEHINAKKCRAGKCKDLLAFSIIAEKCKGCGLCLRKCPANAISGEKLKPHVIAEKKCIKCGACLASCKFGAIVRS</sequence>
<dbReference type="InterPro" id="IPR019554">
    <property type="entry name" value="Soluble_ligand-bd"/>
</dbReference>
<dbReference type="InterPro" id="IPR037225">
    <property type="entry name" value="Nuo51_FMN-bd_sf"/>
</dbReference>
<keyword evidence="4" id="KW-0408">Iron</keyword>
<evidence type="ECO:0000259" key="6">
    <source>
        <dbReference type="PROSITE" id="PS51379"/>
    </source>
</evidence>
<dbReference type="InterPro" id="IPR001949">
    <property type="entry name" value="NADH-UbQ_OxRdtase_51kDa_CS"/>
</dbReference>
<keyword evidence="5" id="KW-0411">Iron-sulfur</keyword>
<comment type="caution">
    <text evidence="7">The sequence shown here is derived from an EMBL/GenBank/DDBJ whole genome shotgun (WGS) entry which is preliminary data.</text>
</comment>
<dbReference type="Pfam" id="PF01257">
    <property type="entry name" value="2Fe-2S_thioredx"/>
    <property type="match status" value="1"/>
</dbReference>
<dbReference type="Gene3D" id="3.40.30.10">
    <property type="entry name" value="Glutaredoxin"/>
    <property type="match status" value="1"/>
</dbReference>
<feature type="domain" description="4Fe-4S ferredoxin-type" evidence="6">
    <location>
        <begin position="587"/>
        <end position="614"/>
    </location>
</feature>
<dbReference type="InterPro" id="IPR017900">
    <property type="entry name" value="4Fe4S_Fe_S_CS"/>
</dbReference>
<dbReference type="Gene3D" id="3.10.20.600">
    <property type="match status" value="1"/>
</dbReference>
<dbReference type="SUPFAM" id="SSF142019">
    <property type="entry name" value="Nqo1 FMN-binding domain-like"/>
    <property type="match status" value="1"/>
</dbReference>
<dbReference type="SUPFAM" id="SSF52833">
    <property type="entry name" value="Thioredoxin-like"/>
    <property type="match status" value="1"/>
</dbReference>
<accession>A0A388TCK2</accession>
<dbReference type="InterPro" id="IPR019575">
    <property type="entry name" value="Nuop51_4Fe4S-bd"/>
</dbReference>
<keyword evidence="8" id="KW-1185">Reference proteome</keyword>
<dbReference type="Pfam" id="PF10589">
    <property type="entry name" value="NADH_4Fe-4S"/>
    <property type="match status" value="1"/>
</dbReference>
<dbReference type="FunFam" id="3.40.50.11540:FF:000001">
    <property type="entry name" value="NADH dehydrogenase [ubiquinone] flavoprotein 1, mitochondrial"/>
    <property type="match status" value="1"/>
</dbReference>
<gene>
    <name evidence="7" type="primary">hydB</name>
    <name evidence="7" type="ORF">NO1_1719</name>
</gene>
<evidence type="ECO:0000256" key="4">
    <source>
        <dbReference type="ARBA" id="ARBA00023004"/>
    </source>
</evidence>
<evidence type="ECO:0000256" key="5">
    <source>
        <dbReference type="ARBA" id="ARBA00023014"/>
    </source>
</evidence>
<evidence type="ECO:0000313" key="7">
    <source>
        <dbReference type="EMBL" id="GBR74564.1"/>
    </source>
</evidence>
<dbReference type="Pfam" id="PF13187">
    <property type="entry name" value="Fer4_9"/>
    <property type="match status" value="1"/>
</dbReference>
<organism evidence="7 8">
    <name type="scientific">Termititenax aidoneus</name>
    <dbReference type="NCBI Taxonomy" id="2218524"/>
    <lineage>
        <taxon>Bacteria</taxon>
        <taxon>Bacillati</taxon>
        <taxon>Candidatus Margulisiibacteriota</taxon>
        <taxon>Candidatus Termititenacia</taxon>
        <taxon>Candidatus Termititenacales</taxon>
        <taxon>Candidatus Termititenacaceae</taxon>
        <taxon>Candidatus Termititenax</taxon>
    </lineage>
</organism>
<dbReference type="GO" id="GO:0010181">
    <property type="term" value="F:FMN binding"/>
    <property type="evidence" value="ECO:0007669"/>
    <property type="project" value="InterPro"/>
</dbReference>
<dbReference type="GO" id="GO:0008137">
    <property type="term" value="F:NADH dehydrogenase (ubiquinone) activity"/>
    <property type="evidence" value="ECO:0007669"/>
    <property type="project" value="InterPro"/>
</dbReference>
<comment type="similarity">
    <text evidence="1">Belongs to the complex I 51 kDa subunit family.</text>
</comment>
<dbReference type="Proteomes" id="UP000269352">
    <property type="component" value="Unassembled WGS sequence"/>
</dbReference>
<evidence type="ECO:0000256" key="3">
    <source>
        <dbReference type="ARBA" id="ARBA00022723"/>
    </source>
</evidence>
<evidence type="ECO:0000256" key="1">
    <source>
        <dbReference type="ARBA" id="ARBA00007523"/>
    </source>
</evidence>
<dbReference type="GO" id="GO:0051539">
    <property type="term" value="F:4 iron, 4 sulfur cluster binding"/>
    <property type="evidence" value="ECO:0007669"/>
    <property type="project" value="UniProtKB-KW"/>
</dbReference>
<name>A0A388TCK2_TERA1</name>
<dbReference type="PROSITE" id="PS51379">
    <property type="entry name" value="4FE4S_FER_2"/>
    <property type="match status" value="2"/>
</dbReference>
<keyword evidence="3" id="KW-0479">Metal-binding</keyword>
<dbReference type="EMBL" id="BGZN01000055">
    <property type="protein sequence ID" value="GBR74564.1"/>
    <property type="molecule type" value="Genomic_DNA"/>
</dbReference>
<dbReference type="Gene3D" id="3.30.70.20">
    <property type="match status" value="1"/>
</dbReference>
<keyword evidence="2" id="KW-0004">4Fe-4S</keyword>
<dbReference type="AlphaFoldDB" id="A0A388TCK2"/>
<protein>
    <submittedName>
        <fullName evidence="7">Fe-hydrogenase HydB</fullName>
    </submittedName>
</protein>
<dbReference type="CDD" id="cd02980">
    <property type="entry name" value="TRX_Fd_family"/>
    <property type="match status" value="1"/>
</dbReference>
<dbReference type="SUPFAM" id="SSF142984">
    <property type="entry name" value="Nqo1 middle domain-like"/>
    <property type="match status" value="1"/>
</dbReference>
<dbReference type="InterPro" id="IPR037207">
    <property type="entry name" value="Nuop51_4Fe4S-bd_sf"/>
</dbReference>
<evidence type="ECO:0000256" key="2">
    <source>
        <dbReference type="ARBA" id="ARBA00022485"/>
    </source>
</evidence>
<dbReference type="Pfam" id="PF01512">
    <property type="entry name" value="Complex1_51K"/>
    <property type="match status" value="1"/>
</dbReference>
<dbReference type="InterPro" id="IPR011538">
    <property type="entry name" value="Nuo51_FMN-bd"/>
</dbReference>
<dbReference type="SUPFAM" id="SSF54862">
    <property type="entry name" value="4Fe-4S ferredoxins"/>
    <property type="match status" value="1"/>
</dbReference>
<dbReference type="Pfam" id="PF10531">
    <property type="entry name" value="SLBB"/>
    <property type="match status" value="1"/>
</dbReference>
<dbReference type="InterPro" id="IPR036249">
    <property type="entry name" value="Thioredoxin-like_sf"/>
</dbReference>
<dbReference type="InterPro" id="IPR017896">
    <property type="entry name" value="4Fe4S_Fe-S-bd"/>
</dbReference>
<proteinExistence type="inferred from homology"/>
<reference evidence="7 8" key="1">
    <citation type="journal article" date="2019" name="ISME J.">
        <title>Genome analyses of uncultured TG2/ZB3 bacteria in 'Margulisbacteria' specifically attached to ectosymbiotic spirochetes of protists in the termite gut.</title>
        <authorList>
            <person name="Utami Y.D."/>
            <person name="Kuwahara H."/>
            <person name="Igai K."/>
            <person name="Murakami T."/>
            <person name="Sugaya K."/>
            <person name="Morikawa T."/>
            <person name="Nagura Y."/>
            <person name="Yuki M."/>
            <person name="Deevong P."/>
            <person name="Inoue T."/>
            <person name="Kihara K."/>
            <person name="Lo N."/>
            <person name="Yamada A."/>
            <person name="Ohkuma M."/>
            <person name="Hongoh Y."/>
        </authorList>
    </citation>
    <scope>NUCLEOTIDE SEQUENCE [LARGE SCALE GENOMIC DNA]</scope>
    <source>
        <strain evidence="7">NkOx7-01</strain>
    </source>
</reference>
<dbReference type="Gene3D" id="6.10.250.1450">
    <property type="match status" value="1"/>
</dbReference>
<dbReference type="PROSITE" id="PS00198">
    <property type="entry name" value="4FE4S_FER_1"/>
    <property type="match status" value="1"/>
</dbReference>
<dbReference type="SUPFAM" id="SSF140490">
    <property type="entry name" value="Nqo1C-terminal domain-like"/>
    <property type="match status" value="1"/>
</dbReference>